<accession>A0A9Q8ZE14</accession>
<dbReference type="EMBL" id="CP089279">
    <property type="protein sequence ID" value="USP80401.1"/>
    <property type="molecule type" value="Genomic_DNA"/>
</dbReference>
<keyword evidence="3" id="KW-1185">Reference proteome</keyword>
<gene>
    <name evidence="2" type="ORF">yc1106_07675</name>
</gene>
<evidence type="ECO:0000313" key="3">
    <source>
        <dbReference type="Proteomes" id="UP001056012"/>
    </source>
</evidence>
<evidence type="ECO:0000313" key="2">
    <source>
        <dbReference type="EMBL" id="USP80401.1"/>
    </source>
</evidence>
<evidence type="ECO:0000256" key="1">
    <source>
        <dbReference type="SAM" id="MobiDB-lite"/>
    </source>
</evidence>
<proteinExistence type="predicted"/>
<dbReference type="AlphaFoldDB" id="A0A9Q8ZE14"/>
<feature type="region of interest" description="Disordered" evidence="1">
    <location>
        <begin position="1"/>
        <end position="24"/>
    </location>
</feature>
<organism evidence="2 3">
    <name type="scientific">Curvularia clavata</name>
    <dbReference type="NCBI Taxonomy" id="95742"/>
    <lineage>
        <taxon>Eukaryota</taxon>
        <taxon>Fungi</taxon>
        <taxon>Dikarya</taxon>
        <taxon>Ascomycota</taxon>
        <taxon>Pezizomycotina</taxon>
        <taxon>Dothideomycetes</taxon>
        <taxon>Pleosporomycetidae</taxon>
        <taxon>Pleosporales</taxon>
        <taxon>Pleosporineae</taxon>
        <taxon>Pleosporaceae</taxon>
        <taxon>Curvularia</taxon>
    </lineage>
</organism>
<reference evidence="2" key="1">
    <citation type="submission" date="2021-12" db="EMBL/GenBank/DDBJ databases">
        <title>Curvularia clavata genome.</title>
        <authorList>
            <person name="Cao Y."/>
        </authorList>
    </citation>
    <scope>NUCLEOTIDE SEQUENCE</scope>
    <source>
        <strain evidence="2">Yc1106</strain>
    </source>
</reference>
<dbReference type="Proteomes" id="UP001056012">
    <property type="component" value="Chromosome 6"/>
</dbReference>
<protein>
    <submittedName>
        <fullName evidence="2">Uncharacterized protein</fullName>
    </submittedName>
</protein>
<dbReference type="VEuPathDB" id="FungiDB:yc1106_07675"/>
<name>A0A9Q8ZE14_CURCL</name>
<sequence length="123" mass="13546">MTITATKISRSLKPNEPDEESTPSKIRFIAVSSNGAITDEDIVAEIDTVDILDKSVVSWDQLAEVATTFGTSEGFSFIGRLYLSPRQNQRFVITYQGLLNTALKDFGADSIPIYITSPVRNKT</sequence>